<evidence type="ECO:0000313" key="18">
    <source>
        <dbReference type="EMBL" id="CAH1390016.1"/>
    </source>
</evidence>
<keyword evidence="9" id="KW-1015">Disulfide bond</keyword>
<dbReference type="InterPro" id="IPR006202">
    <property type="entry name" value="Neur_chan_lig-bd"/>
</dbReference>
<dbReference type="Gene3D" id="1.20.58.390">
    <property type="entry name" value="Neurotransmitter-gated ion-channel transmembrane domain"/>
    <property type="match status" value="1"/>
</dbReference>
<feature type="transmembrane region" description="Helical" evidence="15">
    <location>
        <begin position="297"/>
        <end position="319"/>
    </location>
</feature>
<accession>A0A9P0H089</accession>
<evidence type="ECO:0000256" key="2">
    <source>
        <dbReference type="ARBA" id="ARBA00022475"/>
    </source>
</evidence>
<evidence type="ECO:0000259" key="16">
    <source>
        <dbReference type="Pfam" id="PF02931"/>
    </source>
</evidence>
<evidence type="ECO:0000256" key="10">
    <source>
        <dbReference type="ARBA" id="ARBA00023180"/>
    </source>
</evidence>
<keyword evidence="4 15" id="KW-0732">Signal</keyword>
<reference evidence="18" key="1">
    <citation type="submission" date="2022-01" db="EMBL/GenBank/DDBJ databases">
        <authorList>
            <person name="King R."/>
        </authorList>
    </citation>
    <scope>NUCLEOTIDE SEQUENCE</scope>
</reference>
<dbReference type="InterPro" id="IPR006201">
    <property type="entry name" value="Neur_channel"/>
</dbReference>
<dbReference type="Pfam" id="PF02931">
    <property type="entry name" value="Neur_chan_LBD"/>
    <property type="match status" value="1"/>
</dbReference>
<evidence type="ECO:0000256" key="1">
    <source>
        <dbReference type="ARBA" id="ARBA00022448"/>
    </source>
</evidence>
<dbReference type="PRINTS" id="PR00252">
    <property type="entry name" value="NRIONCHANNEL"/>
</dbReference>
<evidence type="ECO:0000259" key="17">
    <source>
        <dbReference type="Pfam" id="PF02932"/>
    </source>
</evidence>
<feature type="domain" description="Neurotransmitter-gated ion-channel ligand-binding" evidence="16">
    <location>
        <begin position="26"/>
        <end position="231"/>
    </location>
</feature>
<evidence type="ECO:0000256" key="12">
    <source>
        <dbReference type="ARBA" id="ARBA00023257"/>
    </source>
</evidence>
<dbReference type="PANTHER" id="PTHR18945">
    <property type="entry name" value="NEUROTRANSMITTER GATED ION CHANNEL"/>
    <property type="match status" value="1"/>
</dbReference>
<comment type="similarity">
    <text evidence="15">Belongs to the ligand-gated ion channel (TC 1.A.9) family.</text>
</comment>
<proteinExistence type="inferred from homology"/>
<evidence type="ECO:0000256" key="13">
    <source>
        <dbReference type="ARBA" id="ARBA00023303"/>
    </source>
</evidence>
<keyword evidence="10" id="KW-0325">Glycoprotein</keyword>
<evidence type="ECO:0000256" key="4">
    <source>
        <dbReference type="ARBA" id="ARBA00022729"/>
    </source>
</evidence>
<dbReference type="InterPro" id="IPR006028">
    <property type="entry name" value="GABAA/Glycine_rcpt"/>
</dbReference>
<protein>
    <submittedName>
        <fullName evidence="18">Uncharacterized protein</fullName>
    </submittedName>
</protein>
<evidence type="ECO:0000256" key="5">
    <source>
        <dbReference type="ARBA" id="ARBA00022989"/>
    </source>
</evidence>
<feature type="transmembrane region" description="Helical" evidence="15">
    <location>
        <begin position="267"/>
        <end position="285"/>
    </location>
</feature>
<evidence type="ECO:0000256" key="14">
    <source>
        <dbReference type="ARBA" id="ARBA00034104"/>
    </source>
</evidence>
<gene>
    <name evidence="18" type="ORF">NEZAVI_LOCUS1286</name>
</gene>
<dbReference type="PRINTS" id="PR00253">
    <property type="entry name" value="GABAARECEPTR"/>
</dbReference>
<dbReference type="PROSITE" id="PS00236">
    <property type="entry name" value="NEUROTR_ION_CHANNEL"/>
    <property type="match status" value="1"/>
</dbReference>
<evidence type="ECO:0000256" key="6">
    <source>
        <dbReference type="ARBA" id="ARBA00023018"/>
    </source>
</evidence>
<dbReference type="OrthoDB" id="203862at2759"/>
<evidence type="ECO:0000256" key="8">
    <source>
        <dbReference type="ARBA" id="ARBA00023136"/>
    </source>
</evidence>
<keyword evidence="19" id="KW-1185">Reference proteome</keyword>
<sequence>MLVGVVLLILDLFVAVHGQGFTANVTKLLNSLLSRSYDNRIRPDMGGPPTKVTCNMHIKSLGPIEENDETFFMDIYFRQSWYDRRLIFSFPGIDEFSMSWLFLEKIWKPDTYFINGKKSHLHGITSPNKFIRLRNDGLMTYSMRLTVASQCKMYLRKFPLDSQKCSLIIGSYGYVTDDLHYVWDESGVTIEKGVEMAQYDIVNVTTEAAKTTLRGIDVYSVIEVTFYMRRSIGYFMLQIYVPITLVVCSSWISFWITPSDSSGRTSLGVTTVLSITTLGFGGRSSLPKVSYATALDWYVIICFAFAFAVMIEYAIINFMDKIAEDIRRLLEEEAKKKSELEATANTNIDKSLEVDEELEEIDAESLEVHPKLRYNFLPHRWFSVPADLSSQSIRDDLPWTPVPPVTPSSRRSPVQTWNRHALAVILKLWKNFNFLPQGKEGLSEKGFSQIDIVARRAFPLAFAITMTTYTLLYAYYITDMSVDDM</sequence>
<keyword evidence="13 15" id="KW-0407">Ion channel</keyword>
<keyword evidence="5 15" id="KW-1133">Transmembrane helix</keyword>
<dbReference type="NCBIfam" id="TIGR00860">
    <property type="entry name" value="LIC"/>
    <property type="match status" value="1"/>
</dbReference>
<dbReference type="EMBL" id="OV725077">
    <property type="protein sequence ID" value="CAH1390016.1"/>
    <property type="molecule type" value="Genomic_DNA"/>
</dbReference>
<evidence type="ECO:0000313" key="19">
    <source>
        <dbReference type="Proteomes" id="UP001152798"/>
    </source>
</evidence>
<dbReference type="Pfam" id="PF02932">
    <property type="entry name" value="Neur_chan_memb"/>
    <property type="match status" value="1"/>
</dbReference>
<dbReference type="GO" id="GO:0004888">
    <property type="term" value="F:transmembrane signaling receptor activity"/>
    <property type="evidence" value="ECO:0007669"/>
    <property type="project" value="InterPro"/>
</dbReference>
<feature type="chain" id="PRO_5040547547" evidence="15">
    <location>
        <begin position="19"/>
        <end position="485"/>
    </location>
</feature>
<feature type="domain" description="Neurotransmitter-gated ion-channel transmembrane" evidence="17">
    <location>
        <begin position="239"/>
        <end position="344"/>
    </location>
</feature>
<comment type="subcellular location">
    <subcellularLocation>
        <location evidence="14">Postsynaptic cell membrane</location>
        <topology evidence="14">Multi-pass membrane protein</topology>
    </subcellularLocation>
</comment>
<dbReference type="SUPFAM" id="SSF63712">
    <property type="entry name" value="Nicotinic receptor ligand binding domain-like"/>
    <property type="match status" value="1"/>
</dbReference>
<name>A0A9P0H089_NEZVI</name>
<keyword evidence="11" id="KW-0868">Chloride</keyword>
<evidence type="ECO:0000256" key="11">
    <source>
        <dbReference type="ARBA" id="ARBA00023214"/>
    </source>
</evidence>
<dbReference type="GO" id="GO:0005230">
    <property type="term" value="F:extracellular ligand-gated monoatomic ion channel activity"/>
    <property type="evidence" value="ECO:0007669"/>
    <property type="project" value="InterPro"/>
</dbReference>
<keyword evidence="12" id="KW-0628">Postsynaptic cell membrane</keyword>
<dbReference type="InterPro" id="IPR038050">
    <property type="entry name" value="Neuro_actylchol_rec"/>
</dbReference>
<keyword evidence="1 15" id="KW-0813">Transport</keyword>
<evidence type="ECO:0000256" key="15">
    <source>
        <dbReference type="RuleBase" id="RU000687"/>
    </source>
</evidence>
<keyword evidence="2" id="KW-1003">Cell membrane</keyword>
<feature type="transmembrane region" description="Helical" evidence="15">
    <location>
        <begin position="457"/>
        <end position="477"/>
    </location>
</feature>
<dbReference type="AlphaFoldDB" id="A0A9P0H089"/>
<dbReference type="GO" id="GO:0045211">
    <property type="term" value="C:postsynaptic membrane"/>
    <property type="evidence" value="ECO:0007669"/>
    <property type="project" value="UniProtKB-SubCell"/>
</dbReference>
<evidence type="ECO:0000256" key="3">
    <source>
        <dbReference type="ARBA" id="ARBA00022692"/>
    </source>
</evidence>
<keyword evidence="3 15" id="KW-0812">Transmembrane</keyword>
<keyword evidence="7 15" id="KW-0406">Ion transport</keyword>
<dbReference type="CDD" id="cd19049">
    <property type="entry name" value="LGIC_TM_anion"/>
    <property type="match status" value="1"/>
</dbReference>
<dbReference type="GO" id="GO:0005254">
    <property type="term" value="F:chloride channel activity"/>
    <property type="evidence" value="ECO:0007669"/>
    <property type="project" value="UniProtKB-ARBA"/>
</dbReference>
<organism evidence="18 19">
    <name type="scientific">Nezara viridula</name>
    <name type="common">Southern green stink bug</name>
    <name type="synonym">Cimex viridulus</name>
    <dbReference type="NCBI Taxonomy" id="85310"/>
    <lineage>
        <taxon>Eukaryota</taxon>
        <taxon>Metazoa</taxon>
        <taxon>Ecdysozoa</taxon>
        <taxon>Arthropoda</taxon>
        <taxon>Hexapoda</taxon>
        <taxon>Insecta</taxon>
        <taxon>Pterygota</taxon>
        <taxon>Neoptera</taxon>
        <taxon>Paraneoptera</taxon>
        <taxon>Hemiptera</taxon>
        <taxon>Heteroptera</taxon>
        <taxon>Panheteroptera</taxon>
        <taxon>Pentatomomorpha</taxon>
        <taxon>Pentatomoidea</taxon>
        <taxon>Pentatomidae</taxon>
        <taxon>Pentatominae</taxon>
        <taxon>Nezara</taxon>
    </lineage>
</organism>
<dbReference type="InterPro" id="IPR036734">
    <property type="entry name" value="Neur_chan_lig-bd_sf"/>
</dbReference>
<dbReference type="InterPro" id="IPR018000">
    <property type="entry name" value="Neurotransmitter_ion_chnl_CS"/>
</dbReference>
<dbReference type="Proteomes" id="UP001152798">
    <property type="component" value="Chromosome 1"/>
</dbReference>
<evidence type="ECO:0000256" key="7">
    <source>
        <dbReference type="ARBA" id="ARBA00023065"/>
    </source>
</evidence>
<feature type="transmembrane region" description="Helical" evidence="15">
    <location>
        <begin position="232"/>
        <end position="255"/>
    </location>
</feature>
<dbReference type="InterPro" id="IPR036719">
    <property type="entry name" value="Neuro-gated_channel_TM_sf"/>
</dbReference>
<feature type="signal peptide" evidence="15">
    <location>
        <begin position="1"/>
        <end position="18"/>
    </location>
</feature>
<keyword evidence="6" id="KW-0770">Synapse</keyword>
<dbReference type="FunFam" id="2.70.170.10:FF:000003">
    <property type="entry name" value="Putative gamma-aminobutyric acid receptor subunit gamma-2"/>
    <property type="match status" value="1"/>
</dbReference>
<dbReference type="GO" id="GO:0099095">
    <property type="term" value="F:ligand-gated monoatomic anion channel activity"/>
    <property type="evidence" value="ECO:0007669"/>
    <property type="project" value="UniProtKB-ARBA"/>
</dbReference>
<evidence type="ECO:0000256" key="9">
    <source>
        <dbReference type="ARBA" id="ARBA00023157"/>
    </source>
</evidence>
<dbReference type="InterPro" id="IPR006029">
    <property type="entry name" value="Neurotrans-gated_channel_TM"/>
</dbReference>
<dbReference type="Gene3D" id="2.70.170.10">
    <property type="entry name" value="Neurotransmitter-gated ion-channel ligand-binding domain"/>
    <property type="match status" value="1"/>
</dbReference>
<keyword evidence="8 15" id="KW-0472">Membrane</keyword>
<dbReference type="SUPFAM" id="SSF90112">
    <property type="entry name" value="Neurotransmitter-gated ion-channel transmembrane pore"/>
    <property type="match status" value="1"/>
</dbReference>